<gene>
    <name evidence="3" type="ORF">M569_00751</name>
</gene>
<dbReference type="Proteomes" id="UP000015453">
    <property type="component" value="Unassembled WGS sequence"/>
</dbReference>
<dbReference type="SMART" id="SM00028">
    <property type="entry name" value="TPR"/>
    <property type="match status" value="4"/>
</dbReference>
<keyword evidence="2" id="KW-0802">TPR repeat</keyword>
<dbReference type="PANTHER" id="PTHR45641">
    <property type="entry name" value="TETRATRICOPEPTIDE REPEAT PROTEIN (AFU_ORTHOLOGUE AFUA_6G03870)"/>
    <property type="match status" value="1"/>
</dbReference>
<protein>
    <recommendedName>
        <fullName evidence="5">MalT-like TPR region domain-containing protein</fullName>
    </recommendedName>
</protein>
<evidence type="ECO:0000256" key="1">
    <source>
        <dbReference type="ARBA" id="ARBA00022737"/>
    </source>
</evidence>
<dbReference type="GO" id="GO:0009658">
    <property type="term" value="P:chloroplast organization"/>
    <property type="evidence" value="ECO:0007669"/>
    <property type="project" value="TreeGrafter"/>
</dbReference>
<evidence type="ECO:0000313" key="4">
    <source>
        <dbReference type="Proteomes" id="UP000015453"/>
    </source>
</evidence>
<dbReference type="EMBL" id="AUSU01000219">
    <property type="protein sequence ID" value="EPS74006.1"/>
    <property type="molecule type" value="Genomic_DNA"/>
</dbReference>
<dbReference type="SUPFAM" id="SSF48452">
    <property type="entry name" value="TPR-like"/>
    <property type="match status" value="1"/>
</dbReference>
<proteinExistence type="predicted"/>
<dbReference type="OrthoDB" id="771227at2759"/>
<reference evidence="3 4" key="1">
    <citation type="journal article" date="2013" name="BMC Genomics">
        <title>The miniature genome of a carnivorous plant Genlisea aurea contains a low number of genes and short non-coding sequences.</title>
        <authorList>
            <person name="Leushkin E.V."/>
            <person name="Sutormin R.A."/>
            <person name="Nabieva E.R."/>
            <person name="Penin A.A."/>
            <person name="Kondrashov A.S."/>
            <person name="Logacheva M.D."/>
        </authorList>
    </citation>
    <scope>NUCLEOTIDE SEQUENCE [LARGE SCALE GENOMIC DNA]</scope>
</reference>
<keyword evidence="4" id="KW-1185">Reference proteome</keyword>
<keyword evidence="1" id="KW-0677">Repeat</keyword>
<dbReference type="GO" id="GO:0009507">
    <property type="term" value="C:chloroplast"/>
    <property type="evidence" value="ECO:0007669"/>
    <property type="project" value="TreeGrafter"/>
</dbReference>
<dbReference type="Gene3D" id="1.25.40.10">
    <property type="entry name" value="Tetratricopeptide repeat domain"/>
    <property type="match status" value="2"/>
</dbReference>
<comment type="caution">
    <text evidence="3">The sequence shown here is derived from an EMBL/GenBank/DDBJ whole genome shotgun (WGS) entry which is preliminary data.</text>
</comment>
<dbReference type="AlphaFoldDB" id="S8D983"/>
<sequence>MAQALAFSRRVSEAIETYKRVIKILEVNSNGEGEEVIMPLCEMGNLLLKEGKTSEAEFAFSRVIDIFVRLYGERDGRVGMAMCSLAQVKCAKGKVNEAIDLYKTAVEILSVSMALDDEVVMEKVRTELAELLHIAGRAEEGRAVVEESLFLIEKAKGKGHPSMVPQLVNLASSHSRSKNYGESERLLRLGLEILVKDDDDPSVTFVMLDLAVNLYHLQRYEEAEEVTLKVVRMREKAFGGESAPVGEALDCLVCIWRKVGKDGSEVLEVVRRVLRIEEKYFGSESVEVMETLKKMVFLADKMGLKNEKFGLRRRLLMLAQKRRQALSD</sequence>
<evidence type="ECO:0008006" key="5">
    <source>
        <dbReference type="Google" id="ProtNLM"/>
    </source>
</evidence>
<dbReference type="InterPro" id="IPR019734">
    <property type="entry name" value="TPR_rpt"/>
</dbReference>
<dbReference type="Pfam" id="PF13424">
    <property type="entry name" value="TPR_12"/>
    <property type="match status" value="1"/>
</dbReference>
<name>S8D983_9LAMI</name>
<accession>S8D983</accession>
<dbReference type="InterPro" id="IPR011990">
    <property type="entry name" value="TPR-like_helical_dom_sf"/>
</dbReference>
<organism evidence="3 4">
    <name type="scientific">Genlisea aurea</name>
    <dbReference type="NCBI Taxonomy" id="192259"/>
    <lineage>
        <taxon>Eukaryota</taxon>
        <taxon>Viridiplantae</taxon>
        <taxon>Streptophyta</taxon>
        <taxon>Embryophyta</taxon>
        <taxon>Tracheophyta</taxon>
        <taxon>Spermatophyta</taxon>
        <taxon>Magnoliopsida</taxon>
        <taxon>eudicotyledons</taxon>
        <taxon>Gunneridae</taxon>
        <taxon>Pentapetalae</taxon>
        <taxon>asterids</taxon>
        <taxon>lamiids</taxon>
        <taxon>Lamiales</taxon>
        <taxon>Lentibulariaceae</taxon>
        <taxon>Genlisea</taxon>
    </lineage>
</organism>
<evidence type="ECO:0000313" key="3">
    <source>
        <dbReference type="EMBL" id="EPS74006.1"/>
    </source>
</evidence>
<dbReference type="PANTHER" id="PTHR45641:SF19">
    <property type="entry name" value="NEPHROCYSTIN-3"/>
    <property type="match status" value="1"/>
</dbReference>
<evidence type="ECO:0000256" key="2">
    <source>
        <dbReference type="ARBA" id="ARBA00022803"/>
    </source>
</evidence>
<dbReference type="Pfam" id="PF13374">
    <property type="entry name" value="TPR_10"/>
    <property type="match status" value="1"/>
</dbReference>